<dbReference type="PROSITE" id="PS50850">
    <property type="entry name" value="MFS"/>
    <property type="match status" value="1"/>
</dbReference>
<dbReference type="GO" id="GO:0016020">
    <property type="term" value="C:membrane"/>
    <property type="evidence" value="ECO:0007669"/>
    <property type="project" value="UniProtKB-SubCell"/>
</dbReference>
<dbReference type="OrthoDB" id="5800821at2"/>
<dbReference type="AlphaFoldDB" id="A0A3S9B1E3"/>
<comment type="similarity">
    <text evidence="2">Belongs to the PucC family.</text>
</comment>
<feature type="transmembrane region" description="Helical" evidence="6">
    <location>
        <begin position="42"/>
        <end position="64"/>
    </location>
</feature>
<feature type="transmembrane region" description="Helical" evidence="6">
    <location>
        <begin position="241"/>
        <end position="259"/>
    </location>
</feature>
<proteinExistence type="inferred from homology"/>
<dbReference type="PIRSF" id="PIRSF016565">
    <property type="entry name" value="PucC"/>
    <property type="match status" value="1"/>
</dbReference>
<dbReference type="Proteomes" id="UP000268192">
    <property type="component" value="Chromosome"/>
</dbReference>
<feature type="transmembrane region" description="Helical" evidence="6">
    <location>
        <begin position="180"/>
        <end position="204"/>
    </location>
</feature>
<dbReference type="InterPro" id="IPR004896">
    <property type="entry name" value="PucC-rel"/>
</dbReference>
<organism evidence="8 9">
    <name type="scientific">Georhizobium profundi</name>
    <dbReference type="NCBI Taxonomy" id="2341112"/>
    <lineage>
        <taxon>Bacteria</taxon>
        <taxon>Pseudomonadati</taxon>
        <taxon>Pseudomonadota</taxon>
        <taxon>Alphaproteobacteria</taxon>
        <taxon>Hyphomicrobiales</taxon>
        <taxon>Rhizobiaceae</taxon>
        <taxon>Georhizobium</taxon>
    </lineage>
</organism>
<feature type="transmembrane region" description="Helical" evidence="6">
    <location>
        <begin position="309"/>
        <end position="329"/>
    </location>
</feature>
<dbReference type="InterPro" id="IPR020846">
    <property type="entry name" value="MFS_dom"/>
</dbReference>
<keyword evidence="5 6" id="KW-0472">Membrane</keyword>
<protein>
    <submittedName>
        <fullName evidence="8">MFS transporter</fullName>
    </submittedName>
</protein>
<dbReference type="InterPro" id="IPR026036">
    <property type="entry name" value="PucC"/>
</dbReference>
<comment type="subcellular location">
    <subcellularLocation>
        <location evidence="1">Membrane</location>
        <topology evidence="1">Multi-pass membrane protein</topology>
    </subcellularLocation>
</comment>
<keyword evidence="9" id="KW-1185">Reference proteome</keyword>
<sequence length="458" mass="46437">MGSAKQSNALSALGWIDIVRLGLVQASLGAIAVLSTSTLNRVMVVELALAAMVPGILVTLHYAVQITRPLWGHGSDIGGRRTSWILGGLALAGLGSVGAAAASAVMATNFALGMALAVVDFILIGIGIGAAGTSLLALLATNTAAPRRAGAATLVWLMMIAGMAITSIAAGAFLDPFTPGRLVVVTAIVSVAALALAGLSLAGIEGRLRRTSQLAPEQVVAKVSFRESLADAWADRQARRFTIFVFLSMLAFSAQDLILEPYAGLVFAMTPGETTTLSGIQSGGVFIGMLLVGLLGSSLGRTRPGVLKIFTVTGCIASAMALALLGASSQSAGVWPLTANVFALGFANGVFAVAAIGSMMALAGAANRPGERPREGMRMGLWGAAQAIAFGLGGFAGTIVVDIARAVLPVEEAYALVFMIEAGLFLIAAAVALAIAMPSAARPRATTSPSPDVLQPAE</sequence>
<dbReference type="Pfam" id="PF03209">
    <property type="entry name" value="PUCC"/>
    <property type="match status" value="1"/>
</dbReference>
<dbReference type="CDD" id="cd06176">
    <property type="entry name" value="MFS_BCD_PucC-like"/>
    <property type="match status" value="1"/>
</dbReference>
<feature type="transmembrane region" description="Helical" evidence="6">
    <location>
        <begin position="84"/>
        <end position="106"/>
    </location>
</feature>
<feature type="transmembrane region" description="Helical" evidence="6">
    <location>
        <begin position="151"/>
        <end position="174"/>
    </location>
</feature>
<dbReference type="GO" id="GO:0022857">
    <property type="term" value="F:transmembrane transporter activity"/>
    <property type="evidence" value="ECO:0007669"/>
    <property type="project" value="InterPro"/>
</dbReference>
<evidence type="ECO:0000256" key="3">
    <source>
        <dbReference type="ARBA" id="ARBA00022692"/>
    </source>
</evidence>
<name>A0A3S9B1E3_9HYPH</name>
<feature type="transmembrane region" description="Helical" evidence="6">
    <location>
        <begin position="112"/>
        <end position="139"/>
    </location>
</feature>
<dbReference type="PANTHER" id="PTHR23538">
    <property type="entry name" value="44.5 KD BACTERIOCHLOROPHYLL SYNTHASE SUBUNIT"/>
    <property type="match status" value="1"/>
</dbReference>
<accession>A0A3S9B1E3</accession>
<dbReference type="InterPro" id="IPR036259">
    <property type="entry name" value="MFS_trans_sf"/>
</dbReference>
<feature type="transmembrane region" description="Helical" evidence="6">
    <location>
        <begin position="341"/>
        <end position="367"/>
    </location>
</feature>
<evidence type="ECO:0000256" key="4">
    <source>
        <dbReference type="ARBA" id="ARBA00022989"/>
    </source>
</evidence>
<keyword evidence="4 6" id="KW-1133">Transmembrane helix</keyword>
<feature type="transmembrane region" description="Helical" evidence="6">
    <location>
        <begin position="379"/>
        <end position="401"/>
    </location>
</feature>
<gene>
    <name evidence="8" type="ORF">D5400_05070</name>
</gene>
<dbReference type="Gene3D" id="1.20.1250.20">
    <property type="entry name" value="MFS general substrate transporter like domains"/>
    <property type="match status" value="1"/>
</dbReference>
<evidence type="ECO:0000313" key="9">
    <source>
        <dbReference type="Proteomes" id="UP000268192"/>
    </source>
</evidence>
<dbReference type="KEGG" id="abaw:D5400_05070"/>
<feature type="transmembrane region" description="Helical" evidence="6">
    <location>
        <begin position="279"/>
        <end position="297"/>
    </location>
</feature>
<keyword evidence="3 6" id="KW-0812">Transmembrane</keyword>
<dbReference type="RefSeq" id="WP_126008280.1">
    <property type="nucleotide sequence ID" value="NZ_CP032509.1"/>
</dbReference>
<evidence type="ECO:0000259" key="7">
    <source>
        <dbReference type="PROSITE" id="PS50850"/>
    </source>
</evidence>
<evidence type="ECO:0000256" key="5">
    <source>
        <dbReference type="ARBA" id="ARBA00023136"/>
    </source>
</evidence>
<evidence type="ECO:0000256" key="6">
    <source>
        <dbReference type="SAM" id="Phobius"/>
    </source>
</evidence>
<evidence type="ECO:0000256" key="1">
    <source>
        <dbReference type="ARBA" id="ARBA00004141"/>
    </source>
</evidence>
<dbReference type="SUPFAM" id="SSF103473">
    <property type="entry name" value="MFS general substrate transporter"/>
    <property type="match status" value="1"/>
</dbReference>
<evidence type="ECO:0000256" key="2">
    <source>
        <dbReference type="ARBA" id="ARBA00008412"/>
    </source>
</evidence>
<feature type="domain" description="Major facilitator superfamily (MFS) profile" evidence="7">
    <location>
        <begin position="15"/>
        <end position="440"/>
    </location>
</feature>
<reference evidence="8 9" key="1">
    <citation type="submission" date="2018-09" db="EMBL/GenBank/DDBJ databases">
        <title>Marinorhizobium profundi gen. nov., sp. nov., isolated from a deep-sea sediment sample from the New Britain Trench and proposal of Marinorhizobiaceae fam. nov. in the order Rhizobiales of the class Alphaproteobacteria.</title>
        <authorList>
            <person name="Cao J."/>
        </authorList>
    </citation>
    <scope>NUCLEOTIDE SEQUENCE [LARGE SCALE GENOMIC DNA]</scope>
    <source>
        <strain evidence="8 9">WS11</strain>
    </source>
</reference>
<dbReference type="PANTHER" id="PTHR23538:SF1">
    <property type="entry name" value="44.5 KD BACTERIOCHLOROPHYLL SYNTHASE SUBUNIT"/>
    <property type="match status" value="1"/>
</dbReference>
<dbReference type="EMBL" id="CP032509">
    <property type="protein sequence ID" value="AZN70730.1"/>
    <property type="molecule type" value="Genomic_DNA"/>
</dbReference>
<feature type="transmembrane region" description="Helical" evidence="6">
    <location>
        <begin position="413"/>
        <end position="436"/>
    </location>
</feature>
<evidence type="ECO:0000313" key="8">
    <source>
        <dbReference type="EMBL" id="AZN70730.1"/>
    </source>
</evidence>